<dbReference type="Proteomes" id="UP000287447">
    <property type="component" value="Unassembled WGS sequence"/>
</dbReference>
<accession>A0A437QWY4</accession>
<evidence type="ECO:0000256" key="1">
    <source>
        <dbReference type="SAM" id="Phobius"/>
    </source>
</evidence>
<comment type="caution">
    <text evidence="2">The sequence shown here is derived from an EMBL/GenBank/DDBJ whole genome shotgun (WGS) entry which is preliminary data.</text>
</comment>
<dbReference type="AlphaFoldDB" id="A0A437QWY4"/>
<name>A0A437QWY4_9PROT</name>
<proteinExistence type="predicted"/>
<dbReference type="RefSeq" id="WP_127764417.1">
    <property type="nucleotide sequence ID" value="NZ_SADE01000001.1"/>
</dbReference>
<dbReference type="NCBIfam" id="TIGR03370">
    <property type="entry name" value="VPLPA-CTERM"/>
    <property type="match status" value="1"/>
</dbReference>
<gene>
    <name evidence="2" type="ORF">EOI86_07250</name>
</gene>
<evidence type="ECO:0000313" key="2">
    <source>
        <dbReference type="EMBL" id="RVU39045.1"/>
    </source>
</evidence>
<dbReference type="EMBL" id="SADE01000001">
    <property type="protein sequence ID" value="RVU39045.1"/>
    <property type="molecule type" value="Genomic_DNA"/>
</dbReference>
<dbReference type="InterPro" id="IPR022472">
    <property type="entry name" value="VPLPA-CTERM"/>
</dbReference>
<keyword evidence="1" id="KW-1133">Transmembrane helix</keyword>
<keyword evidence="3" id="KW-1185">Reference proteome</keyword>
<protein>
    <submittedName>
        <fullName evidence="2">VPLPA-CTERM sorting domain-containing protein</fullName>
    </submittedName>
</protein>
<keyword evidence="1" id="KW-0472">Membrane</keyword>
<organism evidence="2 3">
    <name type="scientific">Hwanghaeella grinnelliae</name>
    <dbReference type="NCBI Taxonomy" id="2500179"/>
    <lineage>
        <taxon>Bacteria</taxon>
        <taxon>Pseudomonadati</taxon>
        <taxon>Pseudomonadota</taxon>
        <taxon>Alphaproteobacteria</taxon>
        <taxon>Rhodospirillales</taxon>
        <taxon>Rhodospirillaceae</taxon>
        <taxon>Hwanghaeella</taxon>
    </lineage>
</organism>
<sequence length="316" mass="32825">MNAFFTRTKNRAGKGGCVTGDNNGQVGPTGRPNGSRKLHGLGIAALAGAAAIFGNSAAEAANVDVTRFDTVVFDIAPSGVNTFTYNAIPPTISGQDFSLERVSVEVIQYVGLRVDAPKNITLVPPVSIPTAYNFSYLISQDFSPALFGSTFPDGFETDLGPSVLASGVATGQGGTATIHPISFNYSFSFDATSDLIGHVPTSNGGVVTGPLEEFLSTDFHDEISSMVSLSATQVSGVQPTELLAFFGVTSLIIRYDGVLELEDGQDVPDGLIEERPETPDVTVSTVPLPAGLPLLLAGLAALGLLSRRRAGAATRT</sequence>
<keyword evidence="1" id="KW-0812">Transmembrane</keyword>
<evidence type="ECO:0000313" key="3">
    <source>
        <dbReference type="Proteomes" id="UP000287447"/>
    </source>
</evidence>
<reference evidence="3" key="1">
    <citation type="submission" date="2019-01" db="EMBL/GenBank/DDBJ databases">
        <title>Gri0909 isolated from a small marine red alga.</title>
        <authorList>
            <person name="Kim J."/>
            <person name="Jeong S.E."/>
            <person name="Jeon C.O."/>
        </authorList>
    </citation>
    <scope>NUCLEOTIDE SEQUENCE [LARGE SCALE GENOMIC DNA]</scope>
    <source>
        <strain evidence="3">Gri0909</strain>
    </source>
</reference>
<feature type="transmembrane region" description="Helical" evidence="1">
    <location>
        <begin position="286"/>
        <end position="305"/>
    </location>
</feature>